<accession>A0ABT9B0Z0</accession>
<comment type="caution">
    <text evidence="2">The sequence shown here is derived from an EMBL/GenBank/DDBJ whole genome shotgun (WGS) entry which is preliminary data.</text>
</comment>
<dbReference type="Proteomes" id="UP001233314">
    <property type="component" value="Unassembled WGS sequence"/>
</dbReference>
<dbReference type="RefSeq" id="WP_305027900.1">
    <property type="nucleotide sequence ID" value="NZ_JAUQTA010000001.1"/>
</dbReference>
<evidence type="ECO:0000313" key="2">
    <source>
        <dbReference type="EMBL" id="MDO7868526.1"/>
    </source>
</evidence>
<gene>
    <name evidence="2" type="ORF">Q5722_09115</name>
</gene>
<feature type="domain" description="PI-PLC Y-box" evidence="1">
    <location>
        <begin position="131"/>
        <end position="195"/>
    </location>
</feature>
<evidence type="ECO:0000313" key="3">
    <source>
        <dbReference type="Proteomes" id="UP001233314"/>
    </source>
</evidence>
<reference evidence="2 3" key="1">
    <citation type="submission" date="2023-07" db="EMBL/GenBank/DDBJ databases">
        <title>Nocardioides sp. nov WY-20 isolated from soil.</title>
        <authorList>
            <person name="Liu B."/>
            <person name="Wan Y."/>
        </authorList>
    </citation>
    <scope>NUCLEOTIDE SEQUENCE [LARGE SCALE GENOMIC DNA]</scope>
    <source>
        <strain evidence="2 3">WY-20</strain>
    </source>
</reference>
<keyword evidence="3" id="KW-1185">Reference proteome</keyword>
<dbReference type="PROSITE" id="PS50008">
    <property type="entry name" value="PIPLC_Y_DOMAIN"/>
    <property type="match status" value="1"/>
</dbReference>
<proteinExistence type="predicted"/>
<dbReference type="InterPro" id="IPR001711">
    <property type="entry name" value="PLipase_C_Pinositol-sp_Y"/>
</dbReference>
<evidence type="ECO:0000259" key="1">
    <source>
        <dbReference type="PROSITE" id="PS50008"/>
    </source>
</evidence>
<dbReference type="EMBL" id="JAUQTA010000001">
    <property type="protein sequence ID" value="MDO7868526.1"/>
    <property type="molecule type" value="Genomic_DNA"/>
</dbReference>
<sequence>MVPNPDQYSRAAKALTDSGLAGFDEAASILAASRPQLVLGADLVTGAHHIAALTVVQTAHRAFMAPIDVIVEGDVADSRCLTPGYSCTLAEALVECGANIVTVSDPSRVGIVIGDGHSTGHGLQVTWAAWLARVSPNATRLAEDNTMPLAPIAAAALAVAECFQQVLGELSATHRVRTLNLWDRTGTVTGPRLTRLPSEAWLVGLGHLGQAYAWCIRALPYADPTEVTFYLQDYDRVSDANHSTSVFVTDPDERRLKTRVVAHALETVGFQTRLVERPLNADQRRSEDEPGLALVGVDKLAPRRHLSAVGWDYTVDVGLGAGPTDFTGISLHTFPAAGRSSELAAWQNEPTTARRDATLEMKAYSEAGEQACGHVLLADKAVAVPFVGVVAACLAVAEPLRLLHGANPTAALAYDVGRLAPARAVTGECLAVPFAHVAALGI</sequence>
<organism evidence="2 3">
    <name type="scientific">Nocardioides jiangxiensis</name>
    <dbReference type="NCBI Taxonomy" id="3064524"/>
    <lineage>
        <taxon>Bacteria</taxon>
        <taxon>Bacillati</taxon>
        <taxon>Actinomycetota</taxon>
        <taxon>Actinomycetes</taxon>
        <taxon>Propionibacteriales</taxon>
        <taxon>Nocardioidaceae</taxon>
        <taxon>Nocardioides</taxon>
    </lineage>
</organism>
<dbReference type="Gene3D" id="3.40.50.720">
    <property type="entry name" value="NAD(P)-binding Rossmann-like Domain"/>
    <property type="match status" value="1"/>
</dbReference>
<name>A0ABT9B0Z0_9ACTN</name>
<protein>
    <recommendedName>
        <fullName evidence="1">PI-PLC Y-box domain-containing protein</fullName>
    </recommendedName>
</protein>